<name>A0A9Q3L1K8_9BASI</name>
<dbReference type="AlphaFoldDB" id="A0A9Q3L1K8"/>
<sequence length="215" mass="25088">MAIEDQGKWLALELSGMNKEDQVKIPQKKFKTDLKLPEANSSGIEEYYFNIFQEEAWYISDTDKDLLSEELKDNIINPVVKRKFQDLEKESSIITEDKMDQVSDRNIQRRIEKKKETVESEDDLKSYQQKNGDLEDKYKQEGIFEYLEEGELSENSKRLAGLSILEELNDAYDKICFLSRSIDLFHQNQGITLGLPNDFQNQNGIQKDIPEYEGL</sequence>
<accession>A0A9Q3L1K8</accession>
<protein>
    <submittedName>
        <fullName evidence="1">Uncharacterized protein</fullName>
    </submittedName>
</protein>
<dbReference type="Proteomes" id="UP000765509">
    <property type="component" value="Unassembled WGS sequence"/>
</dbReference>
<organism evidence="1 2">
    <name type="scientific">Austropuccinia psidii MF-1</name>
    <dbReference type="NCBI Taxonomy" id="1389203"/>
    <lineage>
        <taxon>Eukaryota</taxon>
        <taxon>Fungi</taxon>
        <taxon>Dikarya</taxon>
        <taxon>Basidiomycota</taxon>
        <taxon>Pucciniomycotina</taxon>
        <taxon>Pucciniomycetes</taxon>
        <taxon>Pucciniales</taxon>
        <taxon>Sphaerophragmiaceae</taxon>
        <taxon>Austropuccinia</taxon>
    </lineage>
</organism>
<proteinExistence type="predicted"/>
<gene>
    <name evidence="1" type="ORF">O181_131263</name>
</gene>
<dbReference type="EMBL" id="AVOT02143683">
    <property type="protein sequence ID" value="MBW0591548.1"/>
    <property type="molecule type" value="Genomic_DNA"/>
</dbReference>
<evidence type="ECO:0000313" key="1">
    <source>
        <dbReference type="EMBL" id="MBW0591548.1"/>
    </source>
</evidence>
<evidence type="ECO:0000313" key="2">
    <source>
        <dbReference type="Proteomes" id="UP000765509"/>
    </source>
</evidence>
<reference evidence="1" key="1">
    <citation type="submission" date="2021-03" db="EMBL/GenBank/DDBJ databases">
        <title>Draft genome sequence of rust myrtle Austropuccinia psidii MF-1, a brazilian biotype.</title>
        <authorList>
            <person name="Quecine M.C."/>
            <person name="Pachon D.M.R."/>
            <person name="Bonatelli M.L."/>
            <person name="Correr F.H."/>
            <person name="Franceschini L.M."/>
            <person name="Leite T.F."/>
            <person name="Margarido G.R.A."/>
            <person name="Almeida C.A."/>
            <person name="Ferrarezi J.A."/>
            <person name="Labate C.A."/>
        </authorList>
    </citation>
    <scope>NUCLEOTIDE SEQUENCE</scope>
    <source>
        <strain evidence="1">MF-1</strain>
    </source>
</reference>
<comment type="caution">
    <text evidence="1">The sequence shown here is derived from an EMBL/GenBank/DDBJ whole genome shotgun (WGS) entry which is preliminary data.</text>
</comment>
<keyword evidence="2" id="KW-1185">Reference proteome</keyword>